<evidence type="ECO:0000256" key="5">
    <source>
        <dbReference type="SAM" id="SignalP"/>
    </source>
</evidence>
<feature type="chain" id="PRO_5047064462" evidence="5">
    <location>
        <begin position="18"/>
        <end position="201"/>
    </location>
</feature>
<keyword evidence="4" id="KW-0653">Protein transport</keyword>
<evidence type="ECO:0000256" key="1">
    <source>
        <dbReference type="ARBA" id="ARBA00011245"/>
    </source>
</evidence>
<dbReference type="EMBL" id="JAYMYY010000003">
    <property type="protein sequence ID" value="MEO3990584.1"/>
    <property type="molecule type" value="Genomic_DNA"/>
</dbReference>
<proteinExistence type="predicted"/>
<evidence type="ECO:0000256" key="4">
    <source>
        <dbReference type="ARBA" id="ARBA00022927"/>
    </source>
</evidence>
<evidence type="ECO:0000313" key="7">
    <source>
        <dbReference type="Proteomes" id="UP001444146"/>
    </source>
</evidence>
<accession>A0ABV0HJF4</accession>
<evidence type="ECO:0000313" key="6">
    <source>
        <dbReference type="EMBL" id="MEO3990584.1"/>
    </source>
</evidence>
<reference evidence="6 7" key="1">
    <citation type="submission" date="2024-01" db="EMBL/GenBank/DDBJ databases">
        <title>Pseudocitrobacter sp. Endophytic strain Cyp-38L.</title>
        <authorList>
            <person name="Amer M.A."/>
            <person name="Hamed S.M."/>
        </authorList>
    </citation>
    <scope>NUCLEOTIDE SEQUENCE [LARGE SCALE GENOMIC DNA]</scope>
    <source>
        <strain evidence="6 7">Cyp38S</strain>
    </source>
</reference>
<keyword evidence="7" id="KW-1185">Reference proteome</keyword>
<comment type="subunit">
    <text evidence="1">Monomer.</text>
</comment>
<dbReference type="Gene3D" id="2.50.20.10">
    <property type="entry name" value="Lipoprotein localisation LolA/LolB/LppX"/>
    <property type="match status" value="1"/>
</dbReference>
<keyword evidence="3 5" id="KW-0732">Signal</keyword>
<dbReference type="Proteomes" id="UP001444146">
    <property type="component" value="Unassembled WGS sequence"/>
</dbReference>
<feature type="signal peptide" evidence="5">
    <location>
        <begin position="1"/>
        <end position="17"/>
    </location>
</feature>
<dbReference type="SUPFAM" id="SSF89392">
    <property type="entry name" value="Prokaryotic lipoproteins and lipoprotein localization factors"/>
    <property type="match status" value="1"/>
</dbReference>
<protein>
    <submittedName>
        <fullName evidence="6">Outer membrane lipoprotein carrier protein LolA</fullName>
    </submittedName>
</protein>
<dbReference type="InterPro" id="IPR029046">
    <property type="entry name" value="LolA/LolB/LppX"/>
</dbReference>
<dbReference type="RefSeq" id="WP_347794994.1">
    <property type="nucleotide sequence ID" value="NZ_JAYMYY010000003.1"/>
</dbReference>
<keyword evidence="6" id="KW-0449">Lipoprotein</keyword>
<evidence type="ECO:0000256" key="3">
    <source>
        <dbReference type="ARBA" id="ARBA00022729"/>
    </source>
</evidence>
<comment type="caution">
    <text evidence="6">The sequence shown here is derived from an EMBL/GenBank/DDBJ whole genome shotgun (WGS) entry which is preliminary data.</text>
</comment>
<organism evidence="6 7">
    <name type="scientific">Pseudocitrobacter cyperus</name>
    <dbReference type="NCBI Taxonomy" id="3112843"/>
    <lineage>
        <taxon>Bacteria</taxon>
        <taxon>Pseudomonadati</taxon>
        <taxon>Pseudomonadota</taxon>
        <taxon>Gammaproteobacteria</taxon>
        <taxon>Enterobacterales</taxon>
        <taxon>Enterobacteriaceae</taxon>
        <taxon>Pseudocitrobacter</taxon>
    </lineage>
</organism>
<gene>
    <name evidence="6" type="ORF">VSR74_12250</name>
</gene>
<dbReference type="Pfam" id="PF19574">
    <property type="entry name" value="LolA_3"/>
    <property type="match status" value="1"/>
</dbReference>
<evidence type="ECO:0000256" key="2">
    <source>
        <dbReference type="ARBA" id="ARBA00022448"/>
    </source>
</evidence>
<keyword evidence="2" id="KW-0813">Transport</keyword>
<sequence>MKCWPLICLLIAPWVHAVTLDELQQRFTEQPIVRAHFEQTRTIKTMPQPLRSQGEMLIARNHGLLWDQKTPFPMLLMLNDTRMVQQVNGQPPQVITADNNPQMFQFNHLLRALFEADRKVLEENFRIDLQNRDNAHWALRLTPITSPLNKIFASIDLGGDKFLETIELNDNQGDRTDIRLSQHRLTPVTLTHDEQQRFSAQ</sequence>
<name>A0ABV0HJF4_9ENTR</name>
<dbReference type="CDD" id="cd16325">
    <property type="entry name" value="LolA"/>
    <property type="match status" value="1"/>
</dbReference>
<dbReference type="InterPro" id="IPR004564">
    <property type="entry name" value="OM_lipoprot_carrier_LolA-like"/>
</dbReference>